<feature type="chain" id="PRO_5041936165" evidence="5">
    <location>
        <begin position="21"/>
        <end position="97"/>
    </location>
</feature>
<sequence>MKKIVLSVIFAAATAASLSAASIAACATCHGASFEKAALGKSEIVKGWDEAKTVASLNGYKAGTLNVHGMGAVMKGQVAKLTDADIADIAKQIAAMK</sequence>
<evidence type="ECO:0000313" key="8">
    <source>
        <dbReference type="Proteomes" id="UP000503482"/>
    </source>
</evidence>
<dbReference type="GO" id="GO:0009055">
    <property type="term" value="F:electron transfer activity"/>
    <property type="evidence" value="ECO:0007669"/>
    <property type="project" value="InterPro"/>
</dbReference>
<dbReference type="InterPro" id="IPR036909">
    <property type="entry name" value="Cyt_c-like_dom_sf"/>
</dbReference>
<dbReference type="Pfam" id="PF00034">
    <property type="entry name" value="Cytochrom_C"/>
    <property type="match status" value="1"/>
</dbReference>
<dbReference type="PROSITE" id="PS51007">
    <property type="entry name" value="CYTC"/>
    <property type="match status" value="1"/>
</dbReference>
<dbReference type="PROSITE" id="PS51257">
    <property type="entry name" value="PROKAR_LIPOPROTEIN"/>
    <property type="match status" value="1"/>
</dbReference>
<dbReference type="Gene3D" id="1.10.760.10">
    <property type="entry name" value="Cytochrome c-like domain"/>
    <property type="match status" value="1"/>
</dbReference>
<feature type="signal peptide" evidence="5">
    <location>
        <begin position="1"/>
        <end position="20"/>
    </location>
</feature>
<keyword evidence="3 4" id="KW-0408">Iron</keyword>
<organism evidence="7 8">
    <name type="scientific">Arcobacter venerupis</name>
    <dbReference type="NCBI Taxonomy" id="1054033"/>
    <lineage>
        <taxon>Bacteria</taxon>
        <taxon>Pseudomonadati</taxon>
        <taxon>Campylobacterota</taxon>
        <taxon>Epsilonproteobacteria</taxon>
        <taxon>Campylobacterales</taxon>
        <taxon>Arcobacteraceae</taxon>
        <taxon>Arcobacter</taxon>
    </lineage>
</organism>
<dbReference type="AlphaFoldDB" id="A0AAE7E452"/>
<evidence type="ECO:0000256" key="5">
    <source>
        <dbReference type="SAM" id="SignalP"/>
    </source>
</evidence>
<evidence type="ECO:0000256" key="1">
    <source>
        <dbReference type="ARBA" id="ARBA00022617"/>
    </source>
</evidence>
<dbReference type="SUPFAM" id="SSF46626">
    <property type="entry name" value="Cytochrome c"/>
    <property type="match status" value="1"/>
</dbReference>
<dbReference type="GO" id="GO:0008881">
    <property type="term" value="F:glutamate racemase activity"/>
    <property type="evidence" value="ECO:0007669"/>
    <property type="project" value="UniProtKB-EC"/>
</dbReference>
<dbReference type="GO" id="GO:0020037">
    <property type="term" value="F:heme binding"/>
    <property type="evidence" value="ECO:0007669"/>
    <property type="project" value="InterPro"/>
</dbReference>
<dbReference type="EMBL" id="CP053840">
    <property type="protein sequence ID" value="QKF66341.1"/>
    <property type="molecule type" value="Genomic_DNA"/>
</dbReference>
<dbReference type="GO" id="GO:0046872">
    <property type="term" value="F:metal ion binding"/>
    <property type="evidence" value="ECO:0007669"/>
    <property type="project" value="UniProtKB-KW"/>
</dbReference>
<dbReference type="Proteomes" id="UP000503482">
    <property type="component" value="Chromosome"/>
</dbReference>
<dbReference type="RefSeq" id="WP_128357516.1">
    <property type="nucleotide sequence ID" value="NZ_CP053840.1"/>
</dbReference>
<evidence type="ECO:0000256" key="2">
    <source>
        <dbReference type="ARBA" id="ARBA00022723"/>
    </source>
</evidence>
<evidence type="ECO:0000256" key="4">
    <source>
        <dbReference type="PROSITE-ProRule" id="PRU00433"/>
    </source>
</evidence>
<keyword evidence="2 4" id="KW-0479">Metal-binding</keyword>
<keyword evidence="8" id="KW-1185">Reference proteome</keyword>
<evidence type="ECO:0000259" key="6">
    <source>
        <dbReference type="PROSITE" id="PS51007"/>
    </source>
</evidence>
<gene>
    <name evidence="7" type="primary">cccA1</name>
    <name evidence="7" type="ORF">AVENP_0781</name>
</gene>
<feature type="domain" description="Cytochrome c" evidence="6">
    <location>
        <begin position="12"/>
        <end position="97"/>
    </location>
</feature>
<dbReference type="KEGG" id="avp:AVENP_0781"/>
<reference evidence="7 8" key="1">
    <citation type="submission" date="2020-05" db="EMBL/GenBank/DDBJ databases">
        <title>Complete genome sequencing of Campylobacter and Arcobacter type strains.</title>
        <authorList>
            <person name="Miller W.G."/>
            <person name="Yee E."/>
        </authorList>
    </citation>
    <scope>NUCLEOTIDE SEQUENCE [LARGE SCALE GENOMIC DNA]</scope>
    <source>
        <strain evidence="7 8">LMG 26156</strain>
    </source>
</reference>
<dbReference type="EC" id="5.1.1.3" evidence="7"/>
<protein>
    <submittedName>
        <fullName evidence="7">Periplasmic monoheme cytochrome c553</fullName>
        <ecNumber evidence="7">5.1.1.3</ecNumber>
    </submittedName>
</protein>
<keyword evidence="7" id="KW-0413">Isomerase</keyword>
<proteinExistence type="predicted"/>
<accession>A0AAE7E452</accession>
<evidence type="ECO:0000256" key="3">
    <source>
        <dbReference type="ARBA" id="ARBA00023004"/>
    </source>
</evidence>
<dbReference type="InterPro" id="IPR009056">
    <property type="entry name" value="Cyt_c-like_dom"/>
</dbReference>
<name>A0AAE7E452_9BACT</name>
<keyword evidence="5" id="KW-0732">Signal</keyword>
<evidence type="ECO:0000313" key="7">
    <source>
        <dbReference type="EMBL" id="QKF66341.1"/>
    </source>
</evidence>
<keyword evidence="1 4" id="KW-0349">Heme</keyword>